<keyword evidence="3" id="KW-1185">Reference proteome</keyword>
<feature type="transmembrane region" description="Helical" evidence="1">
    <location>
        <begin position="6"/>
        <end position="23"/>
    </location>
</feature>
<protein>
    <submittedName>
        <fullName evidence="2">Uncharacterized protein</fullName>
    </submittedName>
</protein>
<proteinExistence type="predicted"/>
<reference evidence="2 3" key="1">
    <citation type="journal article" date="2011" name="Stand. Genomic Sci.">
        <title>Complete genome sequence of the gliding, heparinolytic Pedobacter saltans type strain (113).</title>
        <authorList>
            <person name="Liolios K."/>
            <person name="Sikorski J."/>
            <person name="Lu M."/>
            <person name="Nolan M."/>
            <person name="Lapidus A."/>
            <person name="Lucas S."/>
            <person name="Hammon N."/>
            <person name="Deshpande S."/>
            <person name="Cheng J.F."/>
            <person name="Tapia R."/>
            <person name="Han C."/>
            <person name="Goodwin L."/>
            <person name="Pitluck S."/>
            <person name="Huntemann M."/>
            <person name="Ivanova N."/>
            <person name="Pagani I."/>
            <person name="Mavromatis K."/>
            <person name="Ovchinikova G."/>
            <person name="Pati A."/>
            <person name="Chen A."/>
            <person name="Palaniappan K."/>
            <person name="Land M."/>
            <person name="Hauser L."/>
            <person name="Brambilla E.M."/>
            <person name="Kotsyurbenko O."/>
            <person name="Rohde M."/>
            <person name="Tindall B.J."/>
            <person name="Abt B."/>
            <person name="Goker M."/>
            <person name="Detter J.C."/>
            <person name="Woyke T."/>
            <person name="Bristow J."/>
            <person name="Eisen J.A."/>
            <person name="Markowitz V."/>
            <person name="Hugenholtz P."/>
            <person name="Klenk H.P."/>
            <person name="Kyrpides N.C."/>
        </authorList>
    </citation>
    <scope>NUCLEOTIDE SEQUENCE [LARGE SCALE GENOMIC DNA]</scope>
    <source>
        <strain evidence="3">ATCC 51119 / DSM 12145 / JCM 21818 / LMG 10337 / NBRC 100064 / NCIMB 13643</strain>
    </source>
</reference>
<sequence>MKEVLYYILVPNTVFFNLIPVLIEQEAEIW</sequence>
<dbReference type="AlphaFoldDB" id="F0SD67"/>
<reference evidence="3" key="2">
    <citation type="submission" date="2011-02" db="EMBL/GenBank/DDBJ databases">
        <title>The complete genome of Pedobacter saltans DSM 12145.</title>
        <authorList>
            <consortium name="US DOE Joint Genome Institute (JGI-PGF)"/>
            <person name="Lucas S."/>
            <person name="Copeland A."/>
            <person name="Lapidus A."/>
            <person name="Bruce D."/>
            <person name="Goodwin L."/>
            <person name="Pitluck S."/>
            <person name="Kyrpides N."/>
            <person name="Mavromatis K."/>
            <person name="Pagani I."/>
            <person name="Ivanova N."/>
            <person name="Ovchinnikova G."/>
            <person name="Lu M."/>
            <person name="Detter J.C."/>
            <person name="Han C."/>
            <person name="Land M."/>
            <person name="Hauser L."/>
            <person name="Markowitz V."/>
            <person name="Cheng J.-F."/>
            <person name="Hugenholtz P."/>
            <person name="Woyke T."/>
            <person name="Wu D."/>
            <person name="Tindall B."/>
            <person name="Pomrenke H.G."/>
            <person name="Brambilla E."/>
            <person name="Klenk H.-P."/>
            <person name="Eisen J.A."/>
        </authorList>
    </citation>
    <scope>NUCLEOTIDE SEQUENCE [LARGE SCALE GENOMIC DNA]</scope>
    <source>
        <strain evidence="3">ATCC 51119 / DSM 12145 / JCM 21818 / LMG 10337 / NBRC 100064 / NCIMB 13643</strain>
    </source>
</reference>
<evidence type="ECO:0000313" key="2">
    <source>
        <dbReference type="EMBL" id="ADY52853.1"/>
    </source>
</evidence>
<gene>
    <name evidence="2" type="ordered locus">Pedsa_2305</name>
</gene>
<dbReference type="HOGENOM" id="CLU_3404970_0_0_10"/>
<dbReference type="Proteomes" id="UP000000310">
    <property type="component" value="Chromosome"/>
</dbReference>
<evidence type="ECO:0000256" key="1">
    <source>
        <dbReference type="SAM" id="Phobius"/>
    </source>
</evidence>
<keyword evidence="1" id="KW-1133">Transmembrane helix</keyword>
<accession>F0SD67</accession>
<keyword evidence="1" id="KW-0472">Membrane</keyword>
<name>F0SD67_PSESL</name>
<organism evidence="2 3">
    <name type="scientific">Pseudopedobacter saltans (strain ATCC 51119 / DSM 12145 / JCM 21818 / CCUG 39354 / LMG 10337 / NBRC 100064 / NCIMB 13643)</name>
    <name type="common">Pedobacter saltans</name>
    <dbReference type="NCBI Taxonomy" id="762903"/>
    <lineage>
        <taxon>Bacteria</taxon>
        <taxon>Pseudomonadati</taxon>
        <taxon>Bacteroidota</taxon>
        <taxon>Sphingobacteriia</taxon>
        <taxon>Sphingobacteriales</taxon>
        <taxon>Sphingobacteriaceae</taxon>
        <taxon>Pseudopedobacter</taxon>
    </lineage>
</organism>
<evidence type="ECO:0000313" key="3">
    <source>
        <dbReference type="Proteomes" id="UP000000310"/>
    </source>
</evidence>
<keyword evidence="1" id="KW-0812">Transmembrane</keyword>
<dbReference type="EMBL" id="CP002545">
    <property type="protein sequence ID" value="ADY52853.1"/>
    <property type="molecule type" value="Genomic_DNA"/>
</dbReference>
<dbReference type="KEGG" id="psn:Pedsa_2305"/>